<evidence type="ECO:0000313" key="2">
    <source>
        <dbReference type="Proteomes" id="UP000221165"/>
    </source>
</evidence>
<dbReference type="RefSeq" id="XP_067925003.1">
    <property type="nucleotide sequence ID" value="XM_068063036.1"/>
</dbReference>
<organism evidence="1 2">
    <name type="scientific">Cystoisospora suis</name>
    <dbReference type="NCBI Taxonomy" id="483139"/>
    <lineage>
        <taxon>Eukaryota</taxon>
        <taxon>Sar</taxon>
        <taxon>Alveolata</taxon>
        <taxon>Apicomplexa</taxon>
        <taxon>Conoidasida</taxon>
        <taxon>Coccidia</taxon>
        <taxon>Eucoccidiorida</taxon>
        <taxon>Eimeriorina</taxon>
        <taxon>Sarcocystidae</taxon>
        <taxon>Cystoisospora</taxon>
    </lineage>
</organism>
<dbReference type="VEuPathDB" id="ToxoDB:CSUI_002837"/>
<evidence type="ECO:0000313" key="1">
    <source>
        <dbReference type="EMBL" id="PHJ23327.1"/>
    </source>
</evidence>
<dbReference type="AlphaFoldDB" id="A0A2C6L385"/>
<dbReference type="Proteomes" id="UP000221165">
    <property type="component" value="Unassembled WGS sequence"/>
</dbReference>
<comment type="caution">
    <text evidence="1">The sequence shown here is derived from an EMBL/GenBank/DDBJ whole genome shotgun (WGS) entry which is preliminary data.</text>
</comment>
<accession>A0A2C6L385</accession>
<sequence length="59" mass="6629">MKGHTQSKSLSVGPSLSLDLFHSLFHHRCMRMHSCLSLNPILFDSAQLASQQEEDTTTK</sequence>
<gene>
    <name evidence="1" type="ORF">CSUI_002837</name>
</gene>
<keyword evidence="2" id="KW-1185">Reference proteome</keyword>
<reference evidence="1 2" key="1">
    <citation type="journal article" date="2017" name="Int. J. Parasitol.">
        <title>The genome of the protozoan parasite Cystoisospora suis and a reverse vaccinology approach to identify vaccine candidates.</title>
        <authorList>
            <person name="Palmieri N."/>
            <person name="Shrestha A."/>
            <person name="Ruttkowski B."/>
            <person name="Beck T."/>
            <person name="Vogl C."/>
            <person name="Tomley F."/>
            <person name="Blake D.P."/>
            <person name="Joachim A."/>
        </authorList>
    </citation>
    <scope>NUCLEOTIDE SEQUENCE [LARGE SCALE GENOMIC DNA]</scope>
    <source>
        <strain evidence="1 2">Wien I</strain>
    </source>
</reference>
<name>A0A2C6L385_9APIC</name>
<protein>
    <submittedName>
        <fullName evidence="1">Uncharacterized protein</fullName>
    </submittedName>
</protein>
<dbReference type="GeneID" id="94426247"/>
<proteinExistence type="predicted"/>
<dbReference type="EMBL" id="MIGC01001201">
    <property type="protein sequence ID" value="PHJ23327.1"/>
    <property type="molecule type" value="Genomic_DNA"/>
</dbReference>